<feature type="region of interest" description="Disordered" evidence="1">
    <location>
        <begin position="1"/>
        <end position="26"/>
    </location>
</feature>
<dbReference type="CDD" id="cd03443">
    <property type="entry name" value="PaaI_thioesterase"/>
    <property type="match status" value="1"/>
</dbReference>
<feature type="domain" description="Thioesterase" evidence="2">
    <location>
        <begin position="190"/>
        <end position="264"/>
    </location>
</feature>
<protein>
    <submittedName>
        <fullName evidence="3">Uu.00g017240.m01.CDS01</fullName>
    </submittedName>
</protein>
<dbReference type="AlphaFoldDB" id="A0AAI8VZR7"/>
<dbReference type="InterPro" id="IPR006683">
    <property type="entry name" value="Thioestr_dom"/>
</dbReference>
<comment type="caution">
    <text evidence="3">The sequence shown here is derived from an EMBL/GenBank/DDBJ whole genome shotgun (WGS) entry which is preliminary data.</text>
</comment>
<dbReference type="InterPro" id="IPR052061">
    <property type="entry name" value="PTE-AB_protein"/>
</dbReference>
<dbReference type="Gene3D" id="3.10.129.10">
    <property type="entry name" value="Hotdog Thioesterase"/>
    <property type="match status" value="1"/>
</dbReference>
<feature type="compositionally biased region" description="Basic and acidic residues" evidence="1">
    <location>
        <begin position="130"/>
        <end position="149"/>
    </location>
</feature>
<proteinExistence type="predicted"/>
<evidence type="ECO:0000259" key="2">
    <source>
        <dbReference type="Pfam" id="PF03061"/>
    </source>
</evidence>
<dbReference type="InterPro" id="IPR029069">
    <property type="entry name" value="HotDog_dom_sf"/>
</dbReference>
<dbReference type="PANTHER" id="PTHR47260:SF3">
    <property type="entry name" value="THIOESTERASE FAMILY PROTEIN (AFU_ORTHOLOGUE AFUA_7G03960)"/>
    <property type="match status" value="1"/>
</dbReference>
<dbReference type="Pfam" id="PF03061">
    <property type="entry name" value="4HBT"/>
    <property type="match status" value="1"/>
</dbReference>
<dbReference type="SUPFAM" id="SSF54637">
    <property type="entry name" value="Thioesterase/thiol ester dehydrase-isomerase"/>
    <property type="match status" value="1"/>
</dbReference>
<dbReference type="EMBL" id="CAUWAG010000020">
    <property type="protein sequence ID" value="CAJ2513605.1"/>
    <property type="molecule type" value="Genomic_DNA"/>
</dbReference>
<gene>
    <name evidence="3" type="ORF">KHLLAP_LOCUS14073</name>
</gene>
<evidence type="ECO:0000256" key="1">
    <source>
        <dbReference type="SAM" id="MobiDB-lite"/>
    </source>
</evidence>
<reference evidence="3" key="1">
    <citation type="submission" date="2023-10" db="EMBL/GenBank/DDBJ databases">
        <authorList>
            <person name="Hackl T."/>
        </authorList>
    </citation>
    <scope>NUCLEOTIDE SEQUENCE</scope>
</reference>
<dbReference type="Proteomes" id="UP001295740">
    <property type="component" value="Unassembled WGS sequence"/>
</dbReference>
<keyword evidence="4" id="KW-1185">Reference proteome</keyword>
<evidence type="ECO:0000313" key="4">
    <source>
        <dbReference type="Proteomes" id="UP001295740"/>
    </source>
</evidence>
<organism evidence="3 4">
    <name type="scientific">Anthostomella pinea</name>
    <dbReference type="NCBI Taxonomy" id="933095"/>
    <lineage>
        <taxon>Eukaryota</taxon>
        <taxon>Fungi</taxon>
        <taxon>Dikarya</taxon>
        <taxon>Ascomycota</taxon>
        <taxon>Pezizomycotina</taxon>
        <taxon>Sordariomycetes</taxon>
        <taxon>Xylariomycetidae</taxon>
        <taxon>Xylariales</taxon>
        <taxon>Xylariaceae</taxon>
        <taxon>Anthostomella</taxon>
    </lineage>
</organism>
<evidence type="ECO:0000313" key="3">
    <source>
        <dbReference type="EMBL" id="CAJ2513605.1"/>
    </source>
</evidence>
<accession>A0AAI8VZR7</accession>
<dbReference type="PANTHER" id="PTHR47260">
    <property type="entry name" value="UPF0644 PROTEIN PB2B4.06"/>
    <property type="match status" value="1"/>
</dbReference>
<name>A0AAI8VZR7_9PEZI</name>
<sequence>MPSIASQPVGPATKPHSAPNAHNQPVPDPIAHFRAIPWCAALLSDPAILDVIVVDRTPLPSGESNFVRRTMNSASTVKACVTFFRMVRTAGGKGKGIGQGKGKDQALAPAVAKGVGKPGVSAGIGAVGGVRDRKEKGGEDRHEKGEKKPLSASTELLSGGGKDCGEDPKNPFLLINALLDLGIDCNGYVGTMHGGLFGVLMDEVMGTAANFQSANGAYTITFTTNFRKQIRLPQVVLVRGRVVKKDGRKLHVRGTIEDKDGNVMAEGSGLWLSMGQNVGRSQL</sequence>
<feature type="region of interest" description="Disordered" evidence="1">
    <location>
        <begin position="129"/>
        <end position="154"/>
    </location>
</feature>